<keyword evidence="1" id="KW-1185">Reference proteome</keyword>
<dbReference type="Proteomes" id="UP000887577">
    <property type="component" value="Unplaced"/>
</dbReference>
<reference evidence="2" key="1">
    <citation type="submission" date="2022-11" db="UniProtKB">
        <authorList>
            <consortium name="WormBaseParasite"/>
        </authorList>
    </citation>
    <scope>IDENTIFICATION</scope>
</reference>
<organism evidence="1 2">
    <name type="scientific">Panagrolaimus superbus</name>
    <dbReference type="NCBI Taxonomy" id="310955"/>
    <lineage>
        <taxon>Eukaryota</taxon>
        <taxon>Metazoa</taxon>
        <taxon>Ecdysozoa</taxon>
        <taxon>Nematoda</taxon>
        <taxon>Chromadorea</taxon>
        <taxon>Rhabditida</taxon>
        <taxon>Tylenchina</taxon>
        <taxon>Panagrolaimomorpha</taxon>
        <taxon>Panagrolaimoidea</taxon>
        <taxon>Panagrolaimidae</taxon>
        <taxon>Panagrolaimus</taxon>
    </lineage>
</organism>
<sequence length="155" mass="17839">MAEAASMEGLKQTESTIYGRIQYPERLQKDQQLVRVYEIGPGGIRRHLIDLKNTWVARKGDVSQLNFIDPNALPPALTSQLTFEFIFAKSEDFNTPFFTQHYYQEQILEDMKIQPFTVIGKVAAHSLEGEKLNYSLVSQNEYENFVINTKTGKFK</sequence>
<evidence type="ECO:0000313" key="1">
    <source>
        <dbReference type="Proteomes" id="UP000887577"/>
    </source>
</evidence>
<proteinExistence type="predicted"/>
<dbReference type="GO" id="GO:0016020">
    <property type="term" value="C:membrane"/>
    <property type="evidence" value="ECO:0007669"/>
    <property type="project" value="InterPro"/>
</dbReference>
<dbReference type="GO" id="GO:0005509">
    <property type="term" value="F:calcium ion binding"/>
    <property type="evidence" value="ECO:0007669"/>
    <property type="project" value="InterPro"/>
</dbReference>
<dbReference type="SUPFAM" id="SSF49313">
    <property type="entry name" value="Cadherin-like"/>
    <property type="match status" value="1"/>
</dbReference>
<dbReference type="Gene3D" id="2.60.40.60">
    <property type="entry name" value="Cadherins"/>
    <property type="match status" value="1"/>
</dbReference>
<protein>
    <submittedName>
        <fullName evidence="2">Uncharacterized protein</fullName>
    </submittedName>
</protein>
<name>A0A914Z2M5_9BILA</name>
<accession>A0A914Z2M5</accession>
<evidence type="ECO:0000313" key="2">
    <source>
        <dbReference type="WBParaSite" id="PSU_v2.g6141.t1"/>
    </source>
</evidence>
<dbReference type="InterPro" id="IPR015919">
    <property type="entry name" value="Cadherin-like_sf"/>
</dbReference>
<dbReference type="CDD" id="cd11304">
    <property type="entry name" value="Cadherin_repeat"/>
    <property type="match status" value="1"/>
</dbReference>
<dbReference type="AlphaFoldDB" id="A0A914Z2M5"/>
<dbReference type="WBParaSite" id="PSU_v2.g6141.t1">
    <property type="protein sequence ID" value="PSU_v2.g6141.t1"/>
    <property type="gene ID" value="PSU_v2.g6141"/>
</dbReference>